<dbReference type="PANTHER" id="PTHR18934">
    <property type="entry name" value="ATP-DEPENDENT RNA HELICASE"/>
    <property type="match status" value="1"/>
</dbReference>
<dbReference type="Pfam" id="PF05773">
    <property type="entry name" value="RWD"/>
    <property type="match status" value="1"/>
</dbReference>
<dbReference type="InterPro" id="IPR002464">
    <property type="entry name" value="DNA/RNA_helicase_DEAH_CS"/>
</dbReference>
<keyword evidence="2" id="KW-0547">Nucleotide-binding</keyword>
<dbReference type="STRING" id="1263082.A0A068RLL6"/>
<feature type="compositionally biased region" description="Polar residues" evidence="8">
    <location>
        <begin position="38"/>
        <end position="47"/>
    </location>
</feature>
<dbReference type="PROSITE" id="PS51192">
    <property type="entry name" value="HELICASE_ATP_BIND_1"/>
    <property type="match status" value="1"/>
</dbReference>
<name>A0A068RLL6_9FUNG</name>
<dbReference type="Pfam" id="PF07717">
    <property type="entry name" value="OB_NTP_bind"/>
    <property type="match status" value="1"/>
</dbReference>
<dbReference type="Gene3D" id="3.40.50.300">
    <property type="entry name" value="P-loop containing nucleotide triphosphate hydrolases"/>
    <property type="match status" value="2"/>
</dbReference>
<dbReference type="PROSITE" id="PS50908">
    <property type="entry name" value="RWD"/>
    <property type="match status" value="1"/>
</dbReference>
<dbReference type="InterPro" id="IPR059023">
    <property type="entry name" value="RNA_hel_CTD"/>
</dbReference>
<feature type="region of interest" description="Disordered" evidence="8">
    <location>
        <begin position="178"/>
        <end position="211"/>
    </location>
</feature>
<keyword evidence="13" id="KW-1185">Reference proteome</keyword>
<evidence type="ECO:0000313" key="13">
    <source>
        <dbReference type="Proteomes" id="UP000027586"/>
    </source>
</evidence>
<feature type="compositionally biased region" description="Acidic residues" evidence="8">
    <location>
        <begin position="1212"/>
        <end position="1221"/>
    </location>
</feature>
<comment type="similarity">
    <text evidence="7">Belongs to the DExH box helicase family.</text>
</comment>
<dbReference type="InterPro" id="IPR007502">
    <property type="entry name" value="Helicase-assoc_dom"/>
</dbReference>
<dbReference type="OrthoDB" id="5600252at2759"/>
<protein>
    <recommendedName>
        <fullName evidence="1">RNA helicase</fullName>
        <ecNumber evidence="1">3.6.4.13</ecNumber>
    </recommendedName>
</protein>
<keyword evidence="6" id="KW-0694">RNA-binding</keyword>
<evidence type="ECO:0000313" key="12">
    <source>
        <dbReference type="EMBL" id="CDH50610.1"/>
    </source>
</evidence>
<dbReference type="InterPro" id="IPR027417">
    <property type="entry name" value="P-loop_NTPase"/>
</dbReference>
<dbReference type="GO" id="GO:0005524">
    <property type="term" value="F:ATP binding"/>
    <property type="evidence" value="ECO:0007669"/>
    <property type="project" value="UniProtKB-KW"/>
</dbReference>
<feature type="region of interest" description="Disordered" evidence="8">
    <location>
        <begin position="537"/>
        <end position="575"/>
    </location>
</feature>
<dbReference type="InterPro" id="IPR001650">
    <property type="entry name" value="Helicase_C-like"/>
</dbReference>
<dbReference type="CDD" id="cd17917">
    <property type="entry name" value="DEXHc_RHA-like"/>
    <property type="match status" value="1"/>
</dbReference>
<evidence type="ECO:0000259" key="10">
    <source>
        <dbReference type="PROSITE" id="PS51192"/>
    </source>
</evidence>
<keyword evidence="4 12" id="KW-0347">Helicase</keyword>
<proteinExistence type="inferred from homology"/>
<evidence type="ECO:0000256" key="7">
    <source>
        <dbReference type="ARBA" id="ARBA00060772"/>
    </source>
</evidence>
<dbReference type="Pfam" id="PF24899">
    <property type="entry name" value="UBA_DHX29"/>
    <property type="match status" value="1"/>
</dbReference>
<dbReference type="GO" id="GO:0003723">
    <property type="term" value="F:RNA binding"/>
    <property type="evidence" value="ECO:0007669"/>
    <property type="project" value="UniProtKB-KW"/>
</dbReference>
<dbReference type="Gene3D" id="3.30.160.20">
    <property type="match status" value="1"/>
</dbReference>
<dbReference type="InterPro" id="IPR009060">
    <property type="entry name" value="UBA-like_sf"/>
</dbReference>
<dbReference type="InterPro" id="IPR011545">
    <property type="entry name" value="DEAD/DEAH_box_helicase_dom"/>
</dbReference>
<feature type="domain" description="Helicase ATP-binding" evidence="10">
    <location>
        <begin position="608"/>
        <end position="775"/>
    </location>
</feature>
<dbReference type="Pfam" id="PF00271">
    <property type="entry name" value="Helicase_C"/>
    <property type="match status" value="1"/>
</dbReference>
<dbReference type="InterPro" id="IPR014001">
    <property type="entry name" value="Helicase_ATP-bd"/>
</dbReference>
<dbReference type="SUPFAM" id="SSF54495">
    <property type="entry name" value="UBC-like"/>
    <property type="match status" value="1"/>
</dbReference>
<evidence type="ECO:0000256" key="8">
    <source>
        <dbReference type="SAM" id="MobiDB-lite"/>
    </source>
</evidence>
<feature type="compositionally biased region" description="Basic and acidic residues" evidence="8">
    <location>
        <begin position="188"/>
        <end position="200"/>
    </location>
</feature>
<evidence type="ECO:0000256" key="2">
    <source>
        <dbReference type="ARBA" id="ARBA00022741"/>
    </source>
</evidence>
<gene>
    <name evidence="12" type="ORF">LCOR_02320.1</name>
</gene>
<dbReference type="Pfam" id="PF00270">
    <property type="entry name" value="DEAD"/>
    <property type="match status" value="1"/>
</dbReference>
<dbReference type="InterPro" id="IPR006575">
    <property type="entry name" value="RWD_dom"/>
</dbReference>
<dbReference type="EC" id="3.6.4.13" evidence="1"/>
<dbReference type="Proteomes" id="UP000027586">
    <property type="component" value="Unassembled WGS sequence"/>
</dbReference>
<dbReference type="SMART" id="SM00490">
    <property type="entry name" value="HELICc"/>
    <property type="match status" value="1"/>
</dbReference>
<dbReference type="SMART" id="SM00487">
    <property type="entry name" value="DEXDc"/>
    <property type="match status" value="1"/>
</dbReference>
<dbReference type="GO" id="GO:0003724">
    <property type="term" value="F:RNA helicase activity"/>
    <property type="evidence" value="ECO:0007669"/>
    <property type="project" value="UniProtKB-EC"/>
</dbReference>
<dbReference type="Gene3D" id="1.20.120.1080">
    <property type="match status" value="1"/>
</dbReference>
<evidence type="ECO:0000256" key="4">
    <source>
        <dbReference type="ARBA" id="ARBA00022806"/>
    </source>
</evidence>
<comment type="caution">
    <text evidence="12">The sequence shown here is derived from an EMBL/GenBank/DDBJ whole genome shotgun (WGS) entry which is preliminary data.</text>
</comment>
<accession>A0A068RLL6</accession>
<dbReference type="SUPFAM" id="SSF52540">
    <property type="entry name" value="P-loop containing nucleoside triphosphate hydrolases"/>
    <property type="match status" value="1"/>
</dbReference>
<evidence type="ECO:0000259" key="9">
    <source>
        <dbReference type="PROSITE" id="PS50908"/>
    </source>
</evidence>
<dbReference type="InterPro" id="IPR011709">
    <property type="entry name" value="DEAD-box_helicase_OB_fold"/>
</dbReference>
<dbReference type="Pfam" id="PF04408">
    <property type="entry name" value="WHD_HA2"/>
    <property type="match status" value="1"/>
</dbReference>
<feature type="compositionally biased region" description="Basic residues" evidence="8">
    <location>
        <begin position="548"/>
        <end position="558"/>
    </location>
</feature>
<evidence type="ECO:0000256" key="5">
    <source>
        <dbReference type="ARBA" id="ARBA00022840"/>
    </source>
</evidence>
<dbReference type="Pfam" id="PF21010">
    <property type="entry name" value="HA2_C"/>
    <property type="match status" value="1"/>
</dbReference>
<dbReference type="VEuPathDB" id="FungiDB:LCOR_02320.1"/>
<keyword evidence="5" id="KW-0067">ATP-binding</keyword>
<evidence type="ECO:0000256" key="3">
    <source>
        <dbReference type="ARBA" id="ARBA00022801"/>
    </source>
</evidence>
<feature type="compositionally biased region" description="Polar residues" evidence="8">
    <location>
        <begin position="560"/>
        <end position="573"/>
    </location>
</feature>
<sequence>MAPGKKSKSKAADPAPSAASNNKKGPRRNIVKSGNAGGNKSTAPDQQPSEKKSIFGDWTGKTPVSLLHEHCQKHGWEKPTFDMKRSKQGFIGTVQLGKRNKKTAQIQTVTLTPPTDSTGNFHQPTALEARHLAATYALHRVNSHMPMHRVLPPQHRDLWHQFENLKTKQTEWMYTPDPFNAQPNTPAVKKENAVDRRPTKESANAAVPMPRMLATDKVDDHHQHRGGGGGAIDEKLRKYWESLPAVHMSSENRSLVEDVVKKSNIAYQPIDRELSDEERKAIHDGLVRMGFRPSHADEALEYSSDMATALDWLCLHVPEDDLPPTFMHANYNPTMTTISHTTQSLGRDWLIKKMTTIGYSSEVCQEAMEETADDDLKALALLQWRLVHGDDPMAEADDMLDAEERDTMRQEEAVALESIYGNKFIDKSDKEKQRLHFCIELTAHTMHRGKKHELPVSLEVMIADDSAYPSTVPVFAVLCDQLPAYLKLSMVRGLVIEAEANLGLPLVYMCAEWLQEHMDDIIAHPPKLRDISQGVTHTHTNTIESPNKKSKSNGRRYQPKTLSPAEQSKQSQQLKDELANMHASNEYQQKIAPVRSKLPANGFKKEIMDAVHRHQIIIVSGETGCGKTTQVPQFILDNAIENGQGATCNIICTQPRKVAAIGVAERVAAERCDKIGGSVGYAVRGETKASSKTQLQFVTTGVLLRRLHSDLELTGISHVMIDEVHERSVDSDFLLIILRRVLKKRKDLKVVLMSATINQKLFADYFGGAPTIEIPGFTHPVQDFYLEDIIQMTSYVSRLPMPKQRDEDKEDKTQQWAKWQSILLDQGYNEPTVSTLARYRNQDKIDYDLVAHVIKHITENGETRIDNGAQPAILVFMPGAMEIRRCVETLQTVLSRDAGNQYEILPLHANLSPQEQTRVFKKVSPDVFKIVVATNVAETSITIDGIVYVVDAGRVKETQYDASNSMMRLVETWASKASCKQRRGRAGRTRPGQCYKLFMRDTENNKMRAQQVPELLRTPLEQLCLQVKSMGESNVKTFLQDALDPPSIQALDSAIRTLRAVDAIDDSKRGDLTPLGKHMASIPADLRISKMLLLGSIFGCLDPVLTIAATMSLKSPFTSPMERREEARQCRERFAHGRSDWLTDMKAFDAWWQILKQQGARQARRFCEENFLSFATLSEVANLRRQYRDALEEIGFYSKMKKKTTTPKEKEKEDEEVEEDEYNAHSSNVNLVKSVIFAGLNPNVAKIRLPDAKYDKVLSGTVEREKEAREIKFYTKQDGRVFLHPTSILFSNNQYEPSSFLTYFSRMETSKVFIRDATTVGPYGVLFFAGRVDIDHLGRGLKVGEEGWIKFRAWARIGVLVNQLKRLLHAELDHKIQNPSTQVSASRVVQAMIALITNNGV</sequence>
<keyword evidence="3" id="KW-0378">Hydrolase</keyword>
<feature type="domain" description="RWD" evidence="9">
    <location>
        <begin position="411"/>
        <end position="521"/>
    </location>
</feature>
<dbReference type="FunFam" id="3.40.50.300:FF:000526">
    <property type="entry name" value="DExH-box ATP-dependent RNA helicase DExH3"/>
    <property type="match status" value="1"/>
</dbReference>
<dbReference type="EMBL" id="CBTN010000007">
    <property type="protein sequence ID" value="CDH50610.1"/>
    <property type="molecule type" value="Genomic_DNA"/>
</dbReference>
<dbReference type="Pfam" id="PF24385">
    <property type="entry name" value="DSRM_DHX29"/>
    <property type="match status" value="1"/>
</dbReference>
<dbReference type="SMART" id="SM00847">
    <property type="entry name" value="HA2"/>
    <property type="match status" value="1"/>
</dbReference>
<dbReference type="InterPro" id="IPR056890">
    <property type="entry name" value="UBA_DHX29-like"/>
</dbReference>
<dbReference type="SMART" id="SM00591">
    <property type="entry name" value="RWD"/>
    <property type="match status" value="1"/>
</dbReference>
<dbReference type="InterPro" id="IPR056328">
    <property type="entry name" value="DSRM_DHX29"/>
</dbReference>
<evidence type="ECO:0000259" key="11">
    <source>
        <dbReference type="PROSITE" id="PS51194"/>
    </source>
</evidence>
<dbReference type="GO" id="GO:1990904">
    <property type="term" value="C:ribonucleoprotein complex"/>
    <property type="evidence" value="ECO:0007669"/>
    <property type="project" value="UniProtKB-ARBA"/>
</dbReference>
<dbReference type="Gene3D" id="3.10.110.10">
    <property type="entry name" value="Ubiquitin Conjugating Enzyme"/>
    <property type="match status" value="1"/>
</dbReference>
<dbReference type="SUPFAM" id="SSF54768">
    <property type="entry name" value="dsRNA-binding domain-like"/>
    <property type="match status" value="1"/>
</dbReference>
<organism evidence="12 13">
    <name type="scientific">Lichtheimia corymbifera JMRC:FSU:9682</name>
    <dbReference type="NCBI Taxonomy" id="1263082"/>
    <lineage>
        <taxon>Eukaryota</taxon>
        <taxon>Fungi</taxon>
        <taxon>Fungi incertae sedis</taxon>
        <taxon>Mucoromycota</taxon>
        <taxon>Mucoromycotina</taxon>
        <taxon>Mucoromycetes</taxon>
        <taxon>Mucorales</taxon>
        <taxon>Lichtheimiaceae</taxon>
        <taxon>Lichtheimia</taxon>
    </lineage>
</organism>
<dbReference type="InterPro" id="IPR016135">
    <property type="entry name" value="UBQ-conjugating_enzyme/RWD"/>
</dbReference>
<dbReference type="Pfam" id="PF26026">
    <property type="entry name" value="RNA_hel_CTD"/>
    <property type="match status" value="1"/>
</dbReference>
<dbReference type="CDD" id="cd18791">
    <property type="entry name" value="SF2_C_RHA"/>
    <property type="match status" value="1"/>
</dbReference>
<feature type="region of interest" description="Disordered" evidence="8">
    <location>
        <begin position="1202"/>
        <end position="1221"/>
    </location>
</feature>
<evidence type="ECO:0000256" key="6">
    <source>
        <dbReference type="ARBA" id="ARBA00022884"/>
    </source>
</evidence>
<dbReference type="InterPro" id="IPR048333">
    <property type="entry name" value="HA2_WH"/>
</dbReference>
<dbReference type="PANTHER" id="PTHR18934:SF267">
    <property type="entry name" value="ATP-DEPENDENT RNA HELICASE YLR419W-RELATED"/>
    <property type="match status" value="1"/>
</dbReference>
<dbReference type="GO" id="GO:0016787">
    <property type="term" value="F:hydrolase activity"/>
    <property type="evidence" value="ECO:0007669"/>
    <property type="project" value="UniProtKB-KW"/>
</dbReference>
<dbReference type="PROSITE" id="PS51194">
    <property type="entry name" value="HELICASE_CTER"/>
    <property type="match status" value="1"/>
</dbReference>
<dbReference type="SUPFAM" id="SSF46934">
    <property type="entry name" value="UBA-like"/>
    <property type="match status" value="1"/>
</dbReference>
<evidence type="ECO:0000256" key="1">
    <source>
        <dbReference type="ARBA" id="ARBA00012552"/>
    </source>
</evidence>
<dbReference type="FunFam" id="1.20.120.1080:FF:000002">
    <property type="entry name" value="Putative ATP-dependent RNA helicase DHX36"/>
    <property type="match status" value="1"/>
</dbReference>
<feature type="region of interest" description="Disordered" evidence="8">
    <location>
        <begin position="1"/>
        <end position="58"/>
    </location>
</feature>
<reference evidence="12" key="1">
    <citation type="submission" date="2013-08" db="EMBL/GenBank/DDBJ databases">
        <title>Gene expansion shapes genome architecture in the human pathogen Lichtheimia corymbifera: an evolutionary genomics analysis in the ancient terrestrial Mucorales (Mucoromycotina).</title>
        <authorList>
            <person name="Schwartze V.U."/>
            <person name="Winter S."/>
            <person name="Shelest E."/>
            <person name="Marcet-Houben M."/>
            <person name="Horn F."/>
            <person name="Wehner S."/>
            <person name="Hoffmann K."/>
            <person name="Riege K."/>
            <person name="Sammeth M."/>
            <person name="Nowrousian M."/>
            <person name="Valiante V."/>
            <person name="Linde J."/>
            <person name="Jacobsen I.D."/>
            <person name="Marz M."/>
            <person name="Brakhage A.A."/>
            <person name="Gabaldon T."/>
            <person name="Bocker S."/>
            <person name="Voigt K."/>
        </authorList>
    </citation>
    <scope>NUCLEOTIDE SEQUENCE [LARGE SCALE GENOMIC DNA]</scope>
    <source>
        <strain evidence="12">FSU 9682</strain>
    </source>
</reference>
<dbReference type="PROSITE" id="PS00690">
    <property type="entry name" value="DEAH_ATP_HELICASE"/>
    <property type="match status" value="1"/>
</dbReference>
<feature type="domain" description="Helicase C-terminal" evidence="11">
    <location>
        <begin position="848"/>
        <end position="1031"/>
    </location>
</feature>